<dbReference type="Proteomes" id="UP000646738">
    <property type="component" value="Unassembled WGS sequence"/>
</dbReference>
<proteinExistence type="predicted"/>
<keyword evidence="1" id="KW-0472">Membrane</keyword>
<organism evidence="2 3">
    <name type="scientific">Streptomyces rubradiris</name>
    <name type="common">Streptomyces achromogenes subsp. rubradiris</name>
    <dbReference type="NCBI Taxonomy" id="285531"/>
    <lineage>
        <taxon>Bacteria</taxon>
        <taxon>Bacillati</taxon>
        <taxon>Actinomycetota</taxon>
        <taxon>Actinomycetes</taxon>
        <taxon>Kitasatosporales</taxon>
        <taxon>Streptomycetaceae</taxon>
        <taxon>Streptomyces</taxon>
    </lineage>
</organism>
<keyword evidence="3" id="KW-1185">Reference proteome</keyword>
<evidence type="ECO:0000313" key="2">
    <source>
        <dbReference type="EMBL" id="GHI56449.1"/>
    </source>
</evidence>
<evidence type="ECO:0000313" key="3">
    <source>
        <dbReference type="Proteomes" id="UP000646738"/>
    </source>
</evidence>
<keyword evidence="1" id="KW-1133">Transmembrane helix</keyword>
<dbReference type="RefSeq" id="WP_189995215.1">
    <property type="nucleotide sequence ID" value="NZ_BNCB01000007.1"/>
</dbReference>
<keyword evidence="1" id="KW-0812">Transmembrane</keyword>
<name>A0ABQ3RKQ6_STRRR</name>
<comment type="caution">
    <text evidence="2">The sequence shown here is derived from an EMBL/GenBank/DDBJ whole genome shotgun (WGS) entry which is preliminary data.</text>
</comment>
<feature type="transmembrane region" description="Helical" evidence="1">
    <location>
        <begin position="60"/>
        <end position="84"/>
    </location>
</feature>
<protein>
    <submittedName>
        <fullName evidence="2">Uncharacterized protein</fullName>
    </submittedName>
</protein>
<feature type="transmembrane region" description="Helical" evidence="1">
    <location>
        <begin position="122"/>
        <end position="140"/>
    </location>
</feature>
<dbReference type="EMBL" id="BNEA01000015">
    <property type="protein sequence ID" value="GHI56449.1"/>
    <property type="molecule type" value="Genomic_DNA"/>
</dbReference>
<sequence>MSTRSDRRWAELARELEFTRLPELRRQAEGWRTGLTGLTALFAVLVLLKGRDNLADLSDAARVTATGLLFTAFVLLVAGSLLAVRAAHGTVEREILLGGQALRRWTEREVARVTRALVRARLCCVLGVVLVVAALFVAWVTTPGSGGQPVIVKTGTDVLCGELIRADRNHVELRTGTNGKVSVPWSAIASLEPGEVCGKEP</sequence>
<reference evidence="3" key="1">
    <citation type="submission" date="2023-07" db="EMBL/GenBank/DDBJ databases">
        <title>Whole genome shotgun sequence of Streptomyces achromogenes subsp. rubradiris NBRC 14000.</title>
        <authorList>
            <person name="Komaki H."/>
            <person name="Tamura T."/>
        </authorList>
    </citation>
    <scope>NUCLEOTIDE SEQUENCE [LARGE SCALE GENOMIC DNA]</scope>
    <source>
        <strain evidence="3">NBRC 14000</strain>
    </source>
</reference>
<gene>
    <name evidence="2" type="ORF">Srubr_62950</name>
</gene>
<accession>A0ABQ3RKQ6</accession>
<evidence type="ECO:0000256" key="1">
    <source>
        <dbReference type="SAM" id="Phobius"/>
    </source>
</evidence>
<feature type="transmembrane region" description="Helical" evidence="1">
    <location>
        <begin position="30"/>
        <end position="48"/>
    </location>
</feature>